<dbReference type="AlphaFoldDB" id="A0A447S4A1"/>
<dbReference type="EMBL" id="LR134162">
    <property type="protein sequence ID" value="VEB06928.1"/>
    <property type="molecule type" value="Genomic_DNA"/>
</dbReference>
<protein>
    <submittedName>
        <fullName evidence="1">Glutaredoxin 1</fullName>
    </submittedName>
</protein>
<organism evidence="1 2">
    <name type="scientific">Klebsiella pneumoniae</name>
    <dbReference type="NCBI Taxonomy" id="573"/>
    <lineage>
        <taxon>Bacteria</taxon>
        <taxon>Pseudomonadati</taxon>
        <taxon>Pseudomonadota</taxon>
        <taxon>Gammaproteobacteria</taxon>
        <taxon>Enterobacterales</taxon>
        <taxon>Enterobacteriaceae</taxon>
        <taxon>Klebsiella/Raoultella group</taxon>
        <taxon>Klebsiella</taxon>
        <taxon>Klebsiella pneumoniae complex</taxon>
    </lineage>
</organism>
<gene>
    <name evidence="1" type="primary">grxA_1</name>
    <name evidence="1" type="ORF">NCTC13635_06390</name>
</gene>
<dbReference type="Gene3D" id="3.40.30.10">
    <property type="entry name" value="Glutaredoxin"/>
    <property type="match status" value="1"/>
</dbReference>
<accession>A0A447S4A1</accession>
<dbReference type="PROSITE" id="PS51354">
    <property type="entry name" value="GLUTAREDOXIN_2"/>
    <property type="match status" value="1"/>
</dbReference>
<sequence>MPKASAKLTWKKTVGKPVETVPQIFVDQKHIGGCTDFEAWAKENLGLFA</sequence>
<proteinExistence type="predicted"/>
<evidence type="ECO:0000313" key="2">
    <source>
        <dbReference type="Proteomes" id="UP000282433"/>
    </source>
</evidence>
<dbReference type="CDD" id="cd02066">
    <property type="entry name" value="GRX_family"/>
    <property type="match status" value="1"/>
</dbReference>
<dbReference type="Proteomes" id="UP000282433">
    <property type="component" value="Chromosome"/>
</dbReference>
<dbReference type="SUPFAM" id="SSF52833">
    <property type="entry name" value="Thioredoxin-like"/>
    <property type="match status" value="1"/>
</dbReference>
<name>A0A447S4A1_KLEPN</name>
<evidence type="ECO:0000313" key="1">
    <source>
        <dbReference type="EMBL" id="VEB06928.1"/>
    </source>
</evidence>
<dbReference type="InterPro" id="IPR036249">
    <property type="entry name" value="Thioredoxin-like_sf"/>
</dbReference>
<reference evidence="1 2" key="1">
    <citation type="submission" date="2018-12" db="EMBL/GenBank/DDBJ databases">
        <authorList>
            <consortium name="Pathogen Informatics"/>
        </authorList>
    </citation>
    <scope>NUCLEOTIDE SEQUENCE [LARGE SCALE GENOMIC DNA]</scope>
    <source>
        <strain evidence="1 2">NCTC13635</strain>
    </source>
</reference>